<dbReference type="PATRIC" id="fig|1705389.3.peg.2299"/>
<dbReference type="Proteomes" id="UP000037747">
    <property type="component" value="Unassembled WGS sequence"/>
</dbReference>
<organism evidence="1 2">
    <name type="scientific">Halorubrum tropicale</name>
    <dbReference type="NCBI Taxonomy" id="1765655"/>
    <lineage>
        <taxon>Archaea</taxon>
        <taxon>Methanobacteriati</taxon>
        <taxon>Methanobacteriota</taxon>
        <taxon>Stenosarchaea group</taxon>
        <taxon>Halobacteria</taxon>
        <taxon>Halobacteriales</taxon>
        <taxon>Haloferacaceae</taxon>
        <taxon>Halorubrum</taxon>
    </lineage>
</organism>
<evidence type="ECO:0000313" key="1">
    <source>
        <dbReference type="EMBL" id="KOX92155.1"/>
    </source>
</evidence>
<evidence type="ECO:0000313" key="2">
    <source>
        <dbReference type="Proteomes" id="UP000037747"/>
    </source>
</evidence>
<dbReference type="AlphaFoldDB" id="A0A0M9AJL1"/>
<dbReference type="RefSeq" id="WP_053773222.1">
    <property type="nucleotide sequence ID" value="NZ_LIST01000016.1"/>
</dbReference>
<comment type="caution">
    <text evidence="1">The sequence shown here is derived from an EMBL/GenBank/DDBJ whole genome shotgun (WGS) entry which is preliminary data.</text>
</comment>
<reference evidence="1 2" key="1">
    <citation type="submission" date="2015-08" db="EMBL/GenBank/DDBJ databases">
        <title>Genomes of Isolates from Cabo Rojo, PR.</title>
        <authorList>
            <person name="Sanchez-Nieves R.L."/>
            <person name="Montalvo-Rodriguez R."/>
        </authorList>
    </citation>
    <scope>NUCLEOTIDE SEQUENCE [LARGE SCALE GENOMIC DNA]</scope>
    <source>
        <strain evidence="1 2">5</strain>
    </source>
</reference>
<sequence>MTDEVPDTCARCGDTIPGRPSVFDLKPDYREYLEEERDLDWFPMGPVVVCCSDCSHRLDHLHEALSEHRAYGSDEQTEEIKSMLFGELDDLDLDSVVDHGHFL</sequence>
<accession>A0A0M9AJL1</accession>
<proteinExistence type="predicted"/>
<name>A0A0M9AJL1_9EURY</name>
<dbReference type="OrthoDB" id="329990at2157"/>
<dbReference type="EMBL" id="LIST01000016">
    <property type="protein sequence ID" value="KOX92155.1"/>
    <property type="molecule type" value="Genomic_DNA"/>
</dbReference>
<keyword evidence="2" id="KW-1185">Reference proteome</keyword>
<gene>
    <name evidence="1" type="ORF">AMR74_16925</name>
</gene>
<protein>
    <submittedName>
        <fullName evidence="1">Uncharacterized protein</fullName>
    </submittedName>
</protein>
<dbReference type="STRING" id="1765655.AMR74_16925"/>